<dbReference type="SUPFAM" id="SSF82171">
    <property type="entry name" value="DPP6 N-terminal domain-like"/>
    <property type="match status" value="1"/>
</dbReference>
<dbReference type="PATRIC" id="fig|1123269.5.peg.1996"/>
<dbReference type="Gene3D" id="3.40.50.1820">
    <property type="entry name" value="alpha/beta hydrolase"/>
    <property type="match status" value="1"/>
</dbReference>
<dbReference type="InterPro" id="IPR011659">
    <property type="entry name" value="WD40"/>
</dbReference>
<keyword evidence="1" id="KW-0378">Hydrolase</keyword>
<dbReference type="Pfam" id="PF00326">
    <property type="entry name" value="Peptidase_S9"/>
    <property type="match status" value="1"/>
</dbReference>
<dbReference type="HOGENOM" id="CLU_008615_2_1_5"/>
<evidence type="ECO:0000256" key="2">
    <source>
        <dbReference type="ARBA" id="ARBA00022825"/>
    </source>
</evidence>
<evidence type="ECO:0000313" key="6">
    <source>
        <dbReference type="Proteomes" id="UP000018851"/>
    </source>
</evidence>
<dbReference type="InterPro" id="IPR001375">
    <property type="entry name" value="Peptidase_S9_cat"/>
</dbReference>
<dbReference type="InterPro" id="IPR029058">
    <property type="entry name" value="AB_hydrolase_fold"/>
</dbReference>
<dbReference type="eggNOG" id="COG1506">
    <property type="taxonomic scope" value="Bacteria"/>
</dbReference>
<feature type="chain" id="PRO_5004785363" description="Peptidase S9 prolyl oligopeptidase catalytic domain-containing protein" evidence="3">
    <location>
        <begin position="21"/>
        <end position="698"/>
    </location>
</feature>
<evidence type="ECO:0000313" key="5">
    <source>
        <dbReference type="EMBL" id="AHE53776.1"/>
    </source>
</evidence>
<dbReference type="GO" id="GO:0004252">
    <property type="term" value="F:serine-type endopeptidase activity"/>
    <property type="evidence" value="ECO:0007669"/>
    <property type="project" value="TreeGrafter"/>
</dbReference>
<dbReference type="SUPFAM" id="SSF53474">
    <property type="entry name" value="alpha/beta-Hydrolases"/>
    <property type="match status" value="1"/>
</dbReference>
<keyword evidence="2" id="KW-0720">Serine protease</keyword>
<feature type="signal peptide" evidence="3">
    <location>
        <begin position="1"/>
        <end position="20"/>
    </location>
</feature>
<keyword evidence="6" id="KW-1185">Reference proteome</keyword>
<dbReference type="KEGG" id="ssan:NX02_10295"/>
<dbReference type="PANTHER" id="PTHR42776">
    <property type="entry name" value="SERINE PEPTIDASE S9 FAMILY MEMBER"/>
    <property type="match status" value="1"/>
</dbReference>
<dbReference type="AlphaFoldDB" id="W0A9K0"/>
<dbReference type="Pfam" id="PF07676">
    <property type="entry name" value="PD40"/>
    <property type="match status" value="1"/>
</dbReference>
<evidence type="ECO:0000256" key="3">
    <source>
        <dbReference type="SAM" id="SignalP"/>
    </source>
</evidence>
<dbReference type="GO" id="GO:0006508">
    <property type="term" value="P:proteolysis"/>
    <property type="evidence" value="ECO:0007669"/>
    <property type="project" value="InterPro"/>
</dbReference>
<feature type="domain" description="Peptidase S9 prolyl oligopeptidase catalytic" evidence="4">
    <location>
        <begin position="466"/>
        <end position="650"/>
    </location>
</feature>
<protein>
    <recommendedName>
        <fullName evidence="4">Peptidase S9 prolyl oligopeptidase catalytic domain-containing protein</fullName>
    </recommendedName>
</protein>
<dbReference type="Gene3D" id="2.120.10.30">
    <property type="entry name" value="TolB, C-terminal domain"/>
    <property type="match status" value="2"/>
</dbReference>
<dbReference type="EMBL" id="CP006644">
    <property type="protein sequence ID" value="AHE53776.1"/>
    <property type="molecule type" value="Genomic_DNA"/>
</dbReference>
<reference evidence="5 6" key="1">
    <citation type="submission" date="2013-07" db="EMBL/GenBank/DDBJ databases">
        <title>Completed genome of Sphingomonas sanxanigenens NX02.</title>
        <authorList>
            <person name="Ma T."/>
            <person name="Huang H."/>
            <person name="Wu M."/>
            <person name="Li X."/>
            <person name="Li G."/>
        </authorList>
    </citation>
    <scope>NUCLEOTIDE SEQUENCE [LARGE SCALE GENOMIC DNA]</scope>
    <source>
        <strain evidence="5 6">NX02</strain>
    </source>
</reference>
<name>W0A9K0_9SPHN</name>
<proteinExistence type="predicted"/>
<dbReference type="STRING" id="1123269.NX02_10295"/>
<organism evidence="5 6">
    <name type="scientific">Sphingomonas sanxanigenens DSM 19645 = NX02</name>
    <dbReference type="NCBI Taxonomy" id="1123269"/>
    <lineage>
        <taxon>Bacteria</taxon>
        <taxon>Pseudomonadati</taxon>
        <taxon>Pseudomonadota</taxon>
        <taxon>Alphaproteobacteria</taxon>
        <taxon>Sphingomonadales</taxon>
        <taxon>Sphingomonadaceae</taxon>
        <taxon>Sphingomonas</taxon>
    </lineage>
</organism>
<evidence type="ECO:0000256" key="1">
    <source>
        <dbReference type="ARBA" id="ARBA00022801"/>
    </source>
</evidence>
<keyword evidence="2" id="KW-0645">Protease</keyword>
<evidence type="ECO:0000259" key="4">
    <source>
        <dbReference type="Pfam" id="PF00326"/>
    </source>
</evidence>
<accession>W0A9K0</accession>
<dbReference type="Proteomes" id="UP000018851">
    <property type="component" value="Chromosome"/>
</dbReference>
<gene>
    <name evidence="5" type="ORF">NX02_10295</name>
</gene>
<sequence>MPISASITALALASSAIAQAPATPGAVPAVSAFAMNEEIRTQVRAIRGLALSPDGKAVIAGITDTTANGGQPHLWLLAEGARPRQLTFARPADRGGETAAAFAPDGTAVTFLASRDGTRSLFRLPLVGGEPERLQLVRSKAGATTASWGGAKPADTEALAIGGYAWSPDGRSLAVWADEPEAAAVKARKERKDDGYSHGETEDRTRLYLIDPATAAVRAVPLSGRFQDLHWSYDSADMLVATDPDSDERGPETTIWRITPADLAATRLDLPKTAADAAYLPGRTRIVYTEQCADDAPPRCNDLIVKELATGQARNLTRGFDGAIPGSFIVLPDGDLMMTIATHFQSRLARLSTRTGKVTWLDSGKPVTSGLVTNRKQTGWAMLSSSATDPTGVYLTKRPGTAPARLETPALIPAHWAKVPSQIVSWQNEGLTIEAALYMPKVSAGTKVPLVVSIHGGPAGRFQDDYSALIQMLVAEGWAVMQPNIRGSTGYGTKFTAANKNDLGGADYRDVMTGVDTLLKAHPIDADRMALIGYSYGGEMAGFVVGKTDRFKAIVSGAPVINQFSEYGTERGTWYDRWYYGRPWDNFADAWRQSPIAYAKNARTPFLLLQGTEDVTDPLGQSFEMYRALKQYGAPVALAVYPREGHSETGGNFRALPSTEPWHGVDLRRRMFGFLRAAFAGEPDPLAIARKDVVEPAK</sequence>
<dbReference type="PANTHER" id="PTHR42776:SF27">
    <property type="entry name" value="DIPEPTIDYL PEPTIDASE FAMILY MEMBER 6"/>
    <property type="match status" value="1"/>
</dbReference>
<dbReference type="InterPro" id="IPR011042">
    <property type="entry name" value="6-blade_b-propeller_TolB-like"/>
</dbReference>
<keyword evidence="3" id="KW-0732">Signal</keyword>